<feature type="non-terminal residue" evidence="1">
    <location>
        <position position="203"/>
    </location>
</feature>
<proteinExistence type="predicted"/>
<reference evidence="1" key="1">
    <citation type="submission" date="2018-05" db="EMBL/GenBank/DDBJ databases">
        <authorList>
            <person name="Lanie J.A."/>
            <person name="Ng W.-L."/>
            <person name="Kazmierczak K.M."/>
            <person name="Andrzejewski T.M."/>
            <person name="Davidsen T.M."/>
            <person name="Wayne K.J."/>
            <person name="Tettelin H."/>
            <person name="Glass J.I."/>
            <person name="Rusch D."/>
            <person name="Podicherti R."/>
            <person name="Tsui H.-C.T."/>
            <person name="Winkler M.E."/>
        </authorList>
    </citation>
    <scope>NUCLEOTIDE SEQUENCE</scope>
</reference>
<accession>A0A382WAI7</accession>
<evidence type="ECO:0000313" key="1">
    <source>
        <dbReference type="EMBL" id="SVD55365.1"/>
    </source>
</evidence>
<dbReference type="Gene3D" id="2.160.20.10">
    <property type="entry name" value="Single-stranded right-handed beta-helix, Pectin lyase-like"/>
    <property type="match status" value="1"/>
</dbReference>
<dbReference type="AlphaFoldDB" id="A0A382WAI7"/>
<dbReference type="SUPFAM" id="SSF51126">
    <property type="entry name" value="Pectin lyase-like"/>
    <property type="match status" value="1"/>
</dbReference>
<protein>
    <recommendedName>
        <fullName evidence="2">DUF1565 domain-containing protein</fullName>
    </recommendedName>
</protein>
<organism evidence="1">
    <name type="scientific">marine metagenome</name>
    <dbReference type="NCBI Taxonomy" id="408172"/>
    <lineage>
        <taxon>unclassified sequences</taxon>
        <taxon>metagenomes</taxon>
        <taxon>ecological metagenomes</taxon>
    </lineage>
</organism>
<sequence>MFLPIVYATFLVLPNAAMAHGDGEQALFVAEGGEDNSNCLEAENPCGSIGYALSRAGKGDEIRISKGTYSIKKAEDIFHLVSGVINVRGGYEFGNKITAGEPVASILTGVPFQYRELLRDRGFRIVADQKGLETKKVAAADKLLELHKNLMSSIPATSCVNGLAADLPCENANLLSHVGFANVSTNPSEGNDIWGFVDLNTGR</sequence>
<dbReference type="EMBL" id="UINC01158042">
    <property type="protein sequence ID" value="SVD55365.1"/>
    <property type="molecule type" value="Genomic_DNA"/>
</dbReference>
<gene>
    <name evidence="1" type="ORF">METZ01_LOCUS408219</name>
</gene>
<evidence type="ECO:0008006" key="2">
    <source>
        <dbReference type="Google" id="ProtNLM"/>
    </source>
</evidence>
<dbReference type="InterPro" id="IPR011050">
    <property type="entry name" value="Pectin_lyase_fold/virulence"/>
</dbReference>
<name>A0A382WAI7_9ZZZZ</name>
<dbReference type="InterPro" id="IPR012334">
    <property type="entry name" value="Pectin_lyas_fold"/>
</dbReference>